<evidence type="ECO:0000256" key="3">
    <source>
        <dbReference type="ARBA" id="ARBA00022692"/>
    </source>
</evidence>
<evidence type="ECO:0000259" key="7">
    <source>
        <dbReference type="Pfam" id="PF00482"/>
    </source>
</evidence>
<comment type="caution">
    <text evidence="8">The sequence shown here is derived from an EMBL/GenBank/DDBJ whole genome shotgun (WGS) entry which is preliminary data.</text>
</comment>
<feature type="transmembrane region" description="Helical" evidence="6">
    <location>
        <begin position="6"/>
        <end position="26"/>
    </location>
</feature>
<evidence type="ECO:0000256" key="5">
    <source>
        <dbReference type="ARBA" id="ARBA00023136"/>
    </source>
</evidence>
<proteinExistence type="predicted"/>
<dbReference type="RefSeq" id="WP_209750524.1">
    <property type="nucleotide sequence ID" value="NZ_JBHSMH010000030.1"/>
</dbReference>
<dbReference type="PANTHER" id="PTHR35007">
    <property type="entry name" value="INTEGRAL MEMBRANE PROTEIN-RELATED"/>
    <property type="match status" value="1"/>
</dbReference>
<keyword evidence="4 6" id="KW-1133">Transmembrane helix</keyword>
<keyword evidence="9" id="KW-1185">Reference proteome</keyword>
<gene>
    <name evidence="8" type="ORF">ACFPPD_11465</name>
</gene>
<accession>A0ABW0LX74</accession>
<evidence type="ECO:0000313" key="8">
    <source>
        <dbReference type="EMBL" id="MFC5469341.1"/>
    </source>
</evidence>
<evidence type="ECO:0000256" key="2">
    <source>
        <dbReference type="ARBA" id="ARBA00022475"/>
    </source>
</evidence>
<dbReference type="Gene3D" id="1.20.81.30">
    <property type="entry name" value="Type II secretion system (T2SS), domain F"/>
    <property type="match status" value="1"/>
</dbReference>
<evidence type="ECO:0000256" key="1">
    <source>
        <dbReference type="ARBA" id="ARBA00004651"/>
    </source>
</evidence>
<name>A0ABW0LX74_9BACL</name>
<feature type="transmembrane region" description="Helical" evidence="6">
    <location>
        <begin position="94"/>
        <end position="110"/>
    </location>
</feature>
<feature type="domain" description="Type II secretion system protein GspF" evidence="7">
    <location>
        <begin position="153"/>
        <end position="277"/>
    </location>
</feature>
<feature type="transmembrane region" description="Helical" evidence="6">
    <location>
        <begin position="116"/>
        <end position="134"/>
    </location>
</feature>
<feature type="transmembrane region" description="Helical" evidence="6">
    <location>
        <begin position="293"/>
        <end position="312"/>
    </location>
</feature>
<reference evidence="9" key="1">
    <citation type="journal article" date="2019" name="Int. J. Syst. Evol. Microbiol.">
        <title>The Global Catalogue of Microorganisms (GCM) 10K type strain sequencing project: providing services to taxonomists for standard genome sequencing and annotation.</title>
        <authorList>
            <consortium name="The Broad Institute Genomics Platform"/>
            <consortium name="The Broad Institute Genome Sequencing Center for Infectious Disease"/>
            <person name="Wu L."/>
            <person name="Ma J."/>
        </authorList>
    </citation>
    <scope>NUCLEOTIDE SEQUENCE [LARGE SCALE GENOMIC DNA]</scope>
    <source>
        <strain evidence="9">CCUG 57113</strain>
    </source>
</reference>
<comment type="subcellular location">
    <subcellularLocation>
        <location evidence="1">Cell membrane</location>
        <topology evidence="1">Multi-pass membrane protein</topology>
    </subcellularLocation>
</comment>
<feature type="transmembrane region" description="Helical" evidence="6">
    <location>
        <begin position="261"/>
        <end position="281"/>
    </location>
</feature>
<dbReference type="Proteomes" id="UP001596105">
    <property type="component" value="Unassembled WGS sequence"/>
</dbReference>
<keyword evidence="3 6" id="KW-0812">Transmembrane</keyword>
<evidence type="ECO:0000313" key="9">
    <source>
        <dbReference type="Proteomes" id="UP001596105"/>
    </source>
</evidence>
<dbReference type="PANTHER" id="PTHR35007:SF1">
    <property type="entry name" value="PILUS ASSEMBLY PROTEIN"/>
    <property type="match status" value="1"/>
</dbReference>
<sequence>MAWIVVGMFALSSFLIFFAILQLMFLTSKRMDKRMKHFLDLNDKKQLSRKKFNLLVQLQLYKGAVRDKVLTKKKGKRLETMLSLSGVPLKPEEYILFQWISMAICGGLLFLLSGQFLMLIVGVAIGFMLPRWWIGKKRKARMTEFNDGLLDLLTTIISSLRAGFSFTQALKTVVDESEGTVHDEAEIVLREMQYGTSMEDALNEWKERLPSEDLDLMIQAILIQRQIGGNLAVILETIVQTIRDRNRIQRQVTTLTAQGRLSGAVIGLLPFVLSFLLYLIQPSYIGSLFSNKIGIAMVSAGLFSGIIGFMFIRKITTIEV</sequence>
<keyword evidence="5 6" id="KW-0472">Membrane</keyword>
<dbReference type="InterPro" id="IPR042094">
    <property type="entry name" value="T2SS_GspF_sf"/>
</dbReference>
<evidence type="ECO:0000256" key="6">
    <source>
        <dbReference type="SAM" id="Phobius"/>
    </source>
</evidence>
<evidence type="ECO:0000256" key="4">
    <source>
        <dbReference type="ARBA" id="ARBA00022989"/>
    </source>
</evidence>
<organism evidence="8 9">
    <name type="scientific">Cohnella suwonensis</name>
    <dbReference type="NCBI Taxonomy" id="696072"/>
    <lineage>
        <taxon>Bacteria</taxon>
        <taxon>Bacillati</taxon>
        <taxon>Bacillota</taxon>
        <taxon>Bacilli</taxon>
        <taxon>Bacillales</taxon>
        <taxon>Paenibacillaceae</taxon>
        <taxon>Cohnella</taxon>
    </lineage>
</organism>
<keyword evidence="2" id="KW-1003">Cell membrane</keyword>
<protein>
    <submittedName>
        <fullName evidence="8">Type II secretion system F family protein</fullName>
    </submittedName>
</protein>
<dbReference type="Pfam" id="PF00482">
    <property type="entry name" value="T2SSF"/>
    <property type="match status" value="1"/>
</dbReference>
<dbReference type="InterPro" id="IPR018076">
    <property type="entry name" value="T2SS_GspF_dom"/>
</dbReference>
<dbReference type="EMBL" id="JBHSMH010000030">
    <property type="protein sequence ID" value="MFC5469341.1"/>
    <property type="molecule type" value="Genomic_DNA"/>
</dbReference>